<evidence type="ECO:0000256" key="3">
    <source>
        <dbReference type="ARBA" id="ARBA00022960"/>
    </source>
</evidence>
<dbReference type="Pfam" id="PF08245">
    <property type="entry name" value="Mur_ligase_M"/>
    <property type="match status" value="1"/>
</dbReference>
<protein>
    <recommendedName>
        <fullName evidence="7">UDP-N-acetylmuramoyl-L-alanyl-D-glutamate--2,6-diaminopimelate ligase</fullName>
        <ecNumber evidence="7">6.3.2.13</ecNumber>
    </recommendedName>
    <alternativeName>
        <fullName evidence="7">Meso-A2pm-adding enzyme</fullName>
    </alternativeName>
    <alternativeName>
        <fullName evidence="7">Meso-diaminopimelate-adding enzyme</fullName>
    </alternativeName>
    <alternativeName>
        <fullName evidence="7">UDP-MurNAc-L-Ala-D-Glu:meso-diaminopimelate ligase</fullName>
    </alternativeName>
    <alternativeName>
        <fullName evidence="7">UDP-MurNAc-tripeptide synthetase</fullName>
    </alternativeName>
    <alternativeName>
        <fullName evidence="7">UDP-N-acetylmuramyl-tripeptide synthetase</fullName>
    </alternativeName>
</protein>
<dbReference type="SUPFAM" id="SSF63418">
    <property type="entry name" value="MurE/MurF N-terminal domain"/>
    <property type="match status" value="1"/>
</dbReference>
<evidence type="ECO:0000256" key="4">
    <source>
        <dbReference type="ARBA" id="ARBA00022984"/>
    </source>
</evidence>
<feature type="binding site" evidence="7">
    <location>
        <position position="186"/>
    </location>
    <ligand>
        <name>UDP-N-acetyl-alpha-D-muramoyl-L-alanyl-D-glutamate</name>
        <dbReference type="ChEBI" id="CHEBI:83900"/>
    </ligand>
</feature>
<comment type="catalytic activity">
    <reaction evidence="7">
        <text>UDP-N-acetyl-alpha-D-muramoyl-L-alanyl-D-glutamate + meso-2,6-diaminopimelate + ATP = UDP-N-acetyl-alpha-D-muramoyl-L-alanyl-gamma-D-glutamyl-meso-2,6-diaminopimelate + ADP + phosphate + H(+)</text>
        <dbReference type="Rhea" id="RHEA:23676"/>
        <dbReference type="ChEBI" id="CHEBI:15378"/>
        <dbReference type="ChEBI" id="CHEBI:30616"/>
        <dbReference type="ChEBI" id="CHEBI:43474"/>
        <dbReference type="ChEBI" id="CHEBI:57791"/>
        <dbReference type="ChEBI" id="CHEBI:83900"/>
        <dbReference type="ChEBI" id="CHEBI:83905"/>
        <dbReference type="ChEBI" id="CHEBI:456216"/>
        <dbReference type="EC" id="6.3.2.13"/>
    </reaction>
</comment>
<evidence type="ECO:0000256" key="7">
    <source>
        <dbReference type="HAMAP-Rule" id="MF_00208"/>
    </source>
</evidence>
<keyword evidence="4 7" id="KW-0573">Peptidoglycan synthesis</keyword>
<feature type="short sequence motif" description="Meso-diaminopimelate recognition motif" evidence="7">
    <location>
        <begin position="402"/>
        <end position="405"/>
    </location>
</feature>
<feature type="binding site" evidence="7">
    <location>
        <begin position="109"/>
        <end position="115"/>
    </location>
    <ligand>
        <name>ATP</name>
        <dbReference type="ChEBI" id="CHEBI:30616"/>
    </ligand>
</feature>
<dbReference type="Proteomes" id="UP000650511">
    <property type="component" value="Unassembled WGS sequence"/>
</dbReference>
<sequence length="490" mass="51015">MTAYLSEVAAALPGARQRGDDVVVVDATHDSRQVVQDGLFCAIRGATVDGHDHAAQAVADGARALLVDHWLDLPVAQVLVSDVRAAAGPAAAVVHGRPTDQLCVVGVTGTNGKTTTAYLLEAAFAAHGTGVGVIGTVETRVHGEAQPGVRTTPEGTDLQRLLRHMRDRGADAVAMEVSSHGLDLHRVDGTRFAVAAWTNLTQDHLDWHGTMEAYFAAKARLFTSAFAGRGVVHLDGPWARRLLEVSEIPVVTVGRDEAADVRIVDEVADVTGSRARLVGREIDLPIATRLPGRFNTTNAALAVLSAIEAGVPAAVAAEGVAACPGAPGRLERVEAGQPFTVLVDYAHTADAVEQALETVRDLLEPDRRVVVVLGAGGDRDRAKRAPMGAAAARADVAVLTSDNPRSEDPGAILAAVADGARAAVAAGAPASVHTELDRRRAIALALALAAPGDVVVIAGKGHETGQQFADRTLPFDDRLVARELLEGSQE</sequence>
<dbReference type="AlphaFoldDB" id="A0A8J3A669"/>
<keyword evidence="2 7" id="KW-0132">Cell division</keyword>
<dbReference type="InterPro" id="IPR000713">
    <property type="entry name" value="Mur_ligase_N"/>
</dbReference>
<dbReference type="GO" id="GO:0008360">
    <property type="term" value="P:regulation of cell shape"/>
    <property type="evidence" value="ECO:0007669"/>
    <property type="project" value="UniProtKB-KW"/>
</dbReference>
<dbReference type="InterPro" id="IPR005761">
    <property type="entry name" value="UDP-N-AcMur-Glu-dNH2Pim_ligase"/>
</dbReference>
<accession>A0A8J3A669</accession>
<dbReference type="InterPro" id="IPR013221">
    <property type="entry name" value="Mur_ligase_cen"/>
</dbReference>
<feature type="binding site" evidence="7">
    <location>
        <begin position="402"/>
        <end position="405"/>
    </location>
    <ligand>
        <name>meso-2,6-diaminopimelate</name>
        <dbReference type="ChEBI" id="CHEBI:57791"/>
    </ligand>
</feature>
<feature type="binding site" evidence="7">
    <location>
        <position position="31"/>
    </location>
    <ligand>
        <name>UDP-N-acetyl-alpha-D-muramoyl-L-alanyl-D-glutamate</name>
        <dbReference type="ChEBI" id="CHEBI:83900"/>
    </ligand>
</feature>
<dbReference type="GO" id="GO:0008765">
    <property type="term" value="F:UDP-N-acetylmuramoylalanyl-D-glutamate-2,6-diaminopimelate ligase activity"/>
    <property type="evidence" value="ECO:0007669"/>
    <property type="project" value="UniProtKB-UniRule"/>
</dbReference>
<dbReference type="PANTHER" id="PTHR23135">
    <property type="entry name" value="MUR LIGASE FAMILY MEMBER"/>
    <property type="match status" value="1"/>
</dbReference>
<feature type="binding site" evidence="7">
    <location>
        <position position="178"/>
    </location>
    <ligand>
        <name>UDP-N-acetyl-alpha-D-muramoyl-L-alanyl-D-glutamate</name>
        <dbReference type="ChEBI" id="CHEBI:83900"/>
    </ligand>
</feature>
<keyword evidence="7" id="KW-0963">Cytoplasm</keyword>
<feature type="domain" description="Mur ligase C-terminal" evidence="10">
    <location>
        <begin position="328"/>
        <end position="461"/>
    </location>
</feature>
<feature type="domain" description="Mur ligase central" evidence="11">
    <location>
        <begin position="107"/>
        <end position="305"/>
    </location>
</feature>
<comment type="caution">
    <text evidence="7">Lacks conserved residue(s) required for the propagation of feature annotation.</text>
</comment>
<dbReference type="EC" id="6.3.2.13" evidence="7"/>
<keyword evidence="7" id="KW-0067">ATP-binding</keyword>
<dbReference type="GO" id="GO:0005524">
    <property type="term" value="F:ATP binding"/>
    <property type="evidence" value="ECO:0007669"/>
    <property type="project" value="UniProtKB-UniRule"/>
</dbReference>
<dbReference type="NCBIfam" id="NF001126">
    <property type="entry name" value="PRK00139.1-4"/>
    <property type="match status" value="1"/>
</dbReference>
<dbReference type="EMBL" id="BMHA01000003">
    <property type="protein sequence ID" value="GGI04317.1"/>
    <property type="molecule type" value="Genomic_DNA"/>
</dbReference>
<dbReference type="Pfam" id="PF01225">
    <property type="entry name" value="Mur_ligase"/>
    <property type="match status" value="1"/>
</dbReference>
<comment type="similarity">
    <text evidence="1 7">Belongs to the MurCDEF family. MurE subfamily.</text>
</comment>
<gene>
    <name evidence="7 12" type="primary">murE</name>
    <name evidence="12" type="ORF">GCM10011354_08490</name>
</gene>
<dbReference type="Gene3D" id="3.90.190.20">
    <property type="entry name" value="Mur ligase, C-terminal domain"/>
    <property type="match status" value="1"/>
</dbReference>
<dbReference type="GO" id="GO:0005737">
    <property type="term" value="C:cytoplasm"/>
    <property type="evidence" value="ECO:0007669"/>
    <property type="project" value="UniProtKB-SubCell"/>
</dbReference>
<comment type="function">
    <text evidence="7">Catalyzes the addition of meso-diaminopimelic acid to the nucleotide precursor UDP-N-acetylmuramoyl-L-alanyl-D-glutamate (UMAG) in the biosynthesis of bacterial cell-wall peptidoglycan.</text>
</comment>
<dbReference type="NCBIfam" id="TIGR01085">
    <property type="entry name" value="murE"/>
    <property type="match status" value="1"/>
</dbReference>
<feature type="modified residue" description="N6-carboxylysine" evidence="7">
    <location>
        <position position="218"/>
    </location>
</feature>
<dbReference type="Gene3D" id="3.40.1190.10">
    <property type="entry name" value="Mur-like, catalytic domain"/>
    <property type="match status" value="1"/>
</dbReference>
<evidence type="ECO:0000313" key="13">
    <source>
        <dbReference type="Proteomes" id="UP000650511"/>
    </source>
</evidence>
<dbReference type="PANTHER" id="PTHR23135:SF4">
    <property type="entry name" value="UDP-N-ACETYLMURAMOYL-L-ALANYL-D-GLUTAMATE--2,6-DIAMINOPIMELATE LIGASE MURE HOMOLOG, CHLOROPLASTIC"/>
    <property type="match status" value="1"/>
</dbReference>
<evidence type="ECO:0000256" key="8">
    <source>
        <dbReference type="RuleBase" id="RU004135"/>
    </source>
</evidence>
<evidence type="ECO:0000313" key="12">
    <source>
        <dbReference type="EMBL" id="GGI04317.1"/>
    </source>
</evidence>
<keyword evidence="7 12" id="KW-0436">Ligase</keyword>
<dbReference type="SUPFAM" id="SSF53623">
    <property type="entry name" value="MurD-like peptide ligases, catalytic domain"/>
    <property type="match status" value="1"/>
</dbReference>
<dbReference type="SUPFAM" id="SSF53244">
    <property type="entry name" value="MurD-like peptide ligases, peptide-binding domain"/>
    <property type="match status" value="1"/>
</dbReference>
<comment type="cofactor">
    <cofactor evidence="7">
        <name>Mg(2+)</name>
        <dbReference type="ChEBI" id="CHEBI:18420"/>
    </cofactor>
</comment>
<name>A0A8J3A669_9ACTN</name>
<evidence type="ECO:0000259" key="9">
    <source>
        <dbReference type="Pfam" id="PF01225"/>
    </source>
</evidence>
<reference evidence="12" key="2">
    <citation type="submission" date="2020-09" db="EMBL/GenBank/DDBJ databases">
        <authorList>
            <person name="Sun Q."/>
            <person name="Zhou Y."/>
        </authorList>
    </citation>
    <scope>NUCLEOTIDE SEQUENCE</scope>
    <source>
        <strain evidence="12">CGMCC 1.14988</strain>
    </source>
</reference>
<feature type="domain" description="Mur ligase N-terminal catalytic" evidence="9">
    <location>
        <begin position="28"/>
        <end position="73"/>
    </location>
</feature>
<proteinExistence type="inferred from homology"/>
<comment type="pathway">
    <text evidence="7 8">Cell wall biogenesis; peptidoglycan biosynthesis.</text>
</comment>
<evidence type="ECO:0000256" key="5">
    <source>
        <dbReference type="ARBA" id="ARBA00023306"/>
    </source>
</evidence>
<comment type="PTM">
    <text evidence="7">Carboxylation is probably crucial for Mg(2+) binding and, consequently, for the gamma-phosphate positioning of ATP.</text>
</comment>
<dbReference type="GO" id="GO:0071555">
    <property type="term" value="P:cell wall organization"/>
    <property type="evidence" value="ECO:0007669"/>
    <property type="project" value="UniProtKB-KW"/>
</dbReference>
<reference evidence="12" key="1">
    <citation type="journal article" date="2014" name="Int. J. Syst. Evol. Microbiol.">
        <title>Complete genome sequence of Corynebacterium casei LMG S-19264T (=DSM 44701T), isolated from a smear-ripened cheese.</title>
        <authorList>
            <consortium name="US DOE Joint Genome Institute (JGI-PGF)"/>
            <person name="Walter F."/>
            <person name="Albersmeier A."/>
            <person name="Kalinowski J."/>
            <person name="Ruckert C."/>
        </authorList>
    </citation>
    <scope>NUCLEOTIDE SEQUENCE</scope>
    <source>
        <strain evidence="12">CGMCC 1.14988</strain>
    </source>
</reference>
<dbReference type="Pfam" id="PF02875">
    <property type="entry name" value="Mur_ligase_C"/>
    <property type="match status" value="1"/>
</dbReference>
<dbReference type="GO" id="GO:0009252">
    <property type="term" value="P:peptidoglycan biosynthetic process"/>
    <property type="evidence" value="ECO:0007669"/>
    <property type="project" value="UniProtKB-UniRule"/>
</dbReference>
<keyword evidence="7" id="KW-0547">Nucleotide-binding</keyword>
<dbReference type="GO" id="GO:0000287">
    <property type="term" value="F:magnesium ion binding"/>
    <property type="evidence" value="ECO:0007669"/>
    <property type="project" value="UniProtKB-UniRule"/>
</dbReference>
<evidence type="ECO:0000256" key="1">
    <source>
        <dbReference type="ARBA" id="ARBA00005898"/>
    </source>
</evidence>
<dbReference type="NCBIfam" id="NF001124">
    <property type="entry name" value="PRK00139.1-2"/>
    <property type="match status" value="1"/>
</dbReference>
<dbReference type="InterPro" id="IPR035911">
    <property type="entry name" value="MurE/MurF_N"/>
</dbReference>
<dbReference type="InterPro" id="IPR004101">
    <property type="entry name" value="Mur_ligase_C"/>
</dbReference>
<dbReference type="UniPathway" id="UPA00219"/>
<comment type="subcellular location">
    <subcellularLocation>
        <location evidence="7 8">Cytoplasm</location>
    </subcellularLocation>
</comment>
<keyword evidence="3 7" id="KW-0133">Cell shape</keyword>
<feature type="binding site" evidence="7">
    <location>
        <position position="379"/>
    </location>
    <ligand>
        <name>meso-2,6-diaminopimelate</name>
        <dbReference type="ChEBI" id="CHEBI:57791"/>
    </ligand>
</feature>
<dbReference type="InterPro" id="IPR036615">
    <property type="entry name" value="Mur_ligase_C_dom_sf"/>
</dbReference>
<evidence type="ECO:0000259" key="10">
    <source>
        <dbReference type="Pfam" id="PF02875"/>
    </source>
</evidence>
<dbReference type="HAMAP" id="MF_00208">
    <property type="entry name" value="MurE"/>
    <property type="match status" value="1"/>
</dbReference>
<evidence type="ECO:0000256" key="2">
    <source>
        <dbReference type="ARBA" id="ARBA00022618"/>
    </source>
</evidence>
<keyword evidence="7" id="KW-0460">Magnesium</keyword>
<feature type="binding site" evidence="7">
    <location>
        <position position="463"/>
    </location>
    <ligand>
        <name>meso-2,6-diaminopimelate</name>
        <dbReference type="ChEBI" id="CHEBI:57791"/>
    </ligand>
</feature>
<keyword evidence="6 7" id="KW-0961">Cell wall biogenesis/degradation</keyword>
<dbReference type="Gene3D" id="3.40.1390.10">
    <property type="entry name" value="MurE/MurF, N-terminal domain"/>
    <property type="match status" value="1"/>
</dbReference>
<keyword evidence="13" id="KW-1185">Reference proteome</keyword>
<evidence type="ECO:0000256" key="6">
    <source>
        <dbReference type="ARBA" id="ARBA00023316"/>
    </source>
</evidence>
<feature type="binding site" evidence="7">
    <location>
        <position position="459"/>
    </location>
    <ligand>
        <name>meso-2,6-diaminopimelate</name>
        <dbReference type="ChEBI" id="CHEBI:57791"/>
    </ligand>
</feature>
<feature type="binding site" evidence="7">
    <location>
        <begin position="151"/>
        <end position="152"/>
    </location>
    <ligand>
        <name>UDP-N-acetyl-alpha-D-muramoyl-L-alanyl-D-glutamate</name>
        <dbReference type="ChEBI" id="CHEBI:83900"/>
    </ligand>
</feature>
<dbReference type="RefSeq" id="WP_165403963.1">
    <property type="nucleotide sequence ID" value="NZ_BMHA01000003.1"/>
</dbReference>
<comment type="caution">
    <text evidence="12">The sequence shown here is derived from an EMBL/GenBank/DDBJ whole genome shotgun (WGS) entry which is preliminary data.</text>
</comment>
<organism evidence="12 13">
    <name type="scientific">Egicoccus halophilus</name>
    <dbReference type="NCBI Taxonomy" id="1670830"/>
    <lineage>
        <taxon>Bacteria</taxon>
        <taxon>Bacillati</taxon>
        <taxon>Actinomycetota</taxon>
        <taxon>Nitriliruptoria</taxon>
        <taxon>Egicoccales</taxon>
        <taxon>Egicoccaceae</taxon>
        <taxon>Egicoccus</taxon>
    </lineage>
</organism>
<dbReference type="InterPro" id="IPR036565">
    <property type="entry name" value="Mur-like_cat_sf"/>
</dbReference>
<keyword evidence="5 7" id="KW-0131">Cell cycle</keyword>
<dbReference type="GO" id="GO:0051301">
    <property type="term" value="P:cell division"/>
    <property type="evidence" value="ECO:0007669"/>
    <property type="project" value="UniProtKB-KW"/>
</dbReference>
<evidence type="ECO:0000259" key="11">
    <source>
        <dbReference type="Pfam" id="PF08245"/>
    </source>
</evidence>